<dbReference type="GO" id="GO:0016020">
    <property type="term" value="C:membrane"/>
    <property type="evidence" value="ECO:0007669"/>
    <property type="project" value="UniProtKB-SubCell"/>
</dbReference>
<keyword evidence="9" id="KW-0067">ATP-binding</keyword>
<dbReference type="InterPro" id="IPR032675">
    <property type="entry name" value="LRR_dom_sf"/>
</dbReference>
<keyword evidence="5" id="KW-0677">Repeat</keyword>
<keyword evidence="4 11" id="KW-0732">Signal</keyword>
<feature type="chain" id="PRO_5044744323" evidence="11">
    <location>
        <begin position="24"/>
        <end position="624"/>
    </location>
</feature>
<evidence type="ECO:0000256" key="6">
    <source>
        <dbReference type="ARBA" id="ARBA00022989"/>
    </source>
</evidence>
<keyword evidence="13" id="KW-0675">Receptor</keyword>
<evidence type="ECO:0000256" key="1">
    <source>
        <dbReference type="ARBA" id="ARBA00004370"/>
    </source>
</evidence>
<keyword evidence="9" id="KW-0547">Nucleotide-binding</keyword>
<accession>A0ABD1PMV5</accession>
<keyword evidence="7 10" id="KW-0472">Membrane</keyword>
<feature type="domain" description="Protein kinase" evidence="12">
    <location>
        <begin position="345"/>
        <end position="609"/>
    </location>
</feature>
<dbReference type="SUPFAM" id="SSF52058">
    <property type="entry name" value="L domain-like"/>
    <property type="match status" value="1"/>
</dbReference>
<dbReference type="PANTHER" id="PTHR48007:SF79">
    <property type="entry name" value="(WILD MALAYSIAN BANANA) HYPOTHETICAL PROTEIN"/>
    <property type="match status" value="1"/>
</dbReference>
<feature type="signal peptide" evidence="11">
    <location>
        <begin position="1"/>
        <end position="23"/>
    </location>
</feature>
<evidence type="ECO:0000256" key="7">
    <source>
        <dbReference type="ARBA" id="ARBA00023136"/>
    </source>
</evidence>
<keyword evidence="13" id="KW-0808">Transferase</keyword>
<keyword evidence="6 10" id="KW-1133">Transmembrane helix</keyword>
<comment type="caution">
    <text evidence="13">The sequence shown here is derived from an EMBL/GenBank/DDBJ whole genome shotgun (WGS) entry which is preliminary data.</text>
</comment>
<dbReference type="FunFam" id="3.80.10.10:FF:000041">
    <property type="entry name" value="LRR receptor-like serine/threonine-protein kinase ERECTA"/>
    <property type="match status" value="1"/>
</dbReference>
<evidence type="ECO:0000313" key="14">
    <source>
        <dbReference type="Proteomes" id="UP001604336"/>
    </source>
</evidence>
<dbReference type="InterPro" id="IPR046959">
    <property type="entry name" value="PRK1-6/SRF4-like"/>
</dbReference>
<dbReference type="Pfam" id="PF00069">
    <property type="entry name" value="Pkinase"/>
    <property type="match status" value="1"/>
</dbReference>
<evidence type="ECO:0000259" key="12">
    <source>
        <dbReference type="PROSITE" id="PS50011"/>
    </source>
</evidence>
<keyword evidence="3 10" id="KW-0812">Transmembrane</keyword>
<organism evidence="13 14">
    <name type="scientific">Abeliophyllum distichum</name>
    <dbReference type="NCBI Taxonomy" id="126358"/>
    <lineage>
        <taxon>Eukaryota</taxon>
        <taxon>Viridiplantae</taxon>
        <taxon>Streptophyta</taxon>
        <taxon>Embryophyta</taxon>
        <taxon>Tracheophyta</taxon>
        <taxon>Spermatophyta</taxon>
        <taxon>Magnoliopsida</taxon>
        <taxon>eudicotyledons</taxon>
        <taxon>Gunneridae</taxon>
        <taxon>Pentapetalae</taxon>
        <taxon>asterids</taxon>
        <taxon>lamiids</taxon>
        <taxon>Lamiales</taxon>
        <taxon>Oleaceae</taxon>
        <taxon>Forsythieae</taxon>
        <taxon>Abeliophyllum</taxon>
    </lineage>
</organism>
<evidence type="ECO:0000256" key="5">
    <source>
        <dbReference type="ARBA" id="ARBA00022737"/>
    </source>
</evidence>
<dbReference type="EMBL" id="JBFOLK010000013">
    <property type="protein sequence ID" value="KAL2465246.1"/>
    <property type="molecule type" value="Genomic_DNA"/>
</dbReference>
<comment type="subcellular location">
    <subcellularLocation>
        <location evidence="1">Membrane</location>
    </subcellularLocation>
</comment>
<keyword evidence="2" id="KW-0433">Leucine-rich repeat</keyword>
<dbReference type="SUPFAM" id="SSF56112">
    <property type="entry name" value="Protein kinase-like (PK-like)"/>
    <property type="match status" value="1"/>
</dbReference>
<dbReference type="InterPro" id="IPR001611">
    <property type="entry name" value="Leu-rich_rpt"/>
</dbReference>
<dbReference type="Gene3D" id="3.30.200.20">
    <property type="entry name" value="Phosphorylase Kinase, domain 1"/>
    <property type="match status" value="1"/>
</dbReference>
<dbReference type="PROSITE" id="PS00107">
    <property type="entry name" value="PROTEIN_KINASE_ATP"/>
    <property type="match status" value="1"/>
</dbReference>
<dbReference type="InterPro" id="IPR000719">
    <property type="entry name" value="Prot_kinase_dom"/>
</dbReference>
<feature type="transmembrane region" description="Helical" evidence="10">
    <location>
        <begin position="249"/>
        <end position="271"/>
    </location>
</feature>
<proteinExistence type="predicted"/>
<dbReference type="Proteomes" id="UP001604336">
    <property type="component" value="Unassembled WGS sequence"/>
</dbReference>
<evidence type="ECO:0000256" key="8">
    <source>
        <dbReference type="ARBA" id="ARBA00023180"/>
    </source>
</evidence>
<dbReference type="GO" id="GO:0016301">
    <property type="term" value="F:kinase activity"/>
    <property type="evidence" value="ECO:0007669"/>
    <property type="project" value="UniProtKB-KW"/>
</dbReference>
<dbReference type="Pfam" id="PF00560">
    <property type="entry name" value="LRR_1"/>
    <property type="match status" value="2"/>
</dbReference>
<name>A0ABD1PMV5_9LAMI</name>
<feature type="binding site" evidence="9">
    <location>
        <position position="373"/>
    </location>
    <ligand>
        <name>ATP</name>
        <dbReference type="ChEBI" id="CHEBI:30616"/>
    </ligand>
</feature>
<reference evidence="14" key="1">
    <citation type="submission" date="2024-07" db="EMBL/GenBank/DDBJ databases">
        <title>Two chromosome-level genome assemblies of Korean endemic species Abeliophyllum distichum and Forsythia ovata (Oleaceae).</title>
        <authorList>
            <person name="Jang H."/>
        </authorList>
    </citation>
    <scope>NUCLEOTIDE SEQUENCE [LARGE SCALE GENOMIC DNA]</scope>
</reference>
<dbReference type="Gene3D" id="1.10.510.10">
    <property type="entry name" value="Transferase(Phosphotransferase) domain 1"/>
    <property type="match status" value="1"/>
</dbReference>
<evidence type="ECO:0000256" key="11">
    <source>
        <dbReference type="SAM" id="SignalP"/>
    </source>
</evidence>
<dbReference type="AlphaFoldDB" id="A0ABD1PMV5"/>
<evidence type="ECO:0000256" key="9">
    <source>
        <dbReference type="PROSITE-ProRule" id="PRU10141"/>
    </source>
</evidence>
<dbReference type="PANTHER" id="PTHR48007">
    <property type="entry name" value="LEUCINE-RICH REPEAT RECEPTOR-LIKE PROTEIN KINASE PXC1"/>
    <property type="match status" value="1"/>
</dbReference>
<gene>
    <name evidence="13" type="ORF">Adt_41097</name>
</gene>
<dbReference type="GO" id="GO:0005524">
    <property type="term" value="F:ATP binding"/>
    <property type="evidence" value="ECO:0007669"/>
    <property type="project" value="UniProtKB-UniRule"/>
</dbReference>
<sequence>MMDRVYFWVVFMAFFLLLSVTSAETVQVREALVQFMEKLAPGNNPGDENWGWNISSDPCIDAWKGISCDISMQFVKKIVLDQLNFTGVLDAASVCSAKNLAVLSLSNNNVSGMLTYDISNCTRLTHLYLHGNNFSGNLPGSLSRLSNLKRLVVSDNRFSGGIPDISRVSGLLTFLAQNNQFDGVIPKFEFSNLEEFNVSNNNLSGSIPDVEGRFNASSFLGNPGLCGKPLPNTCPPPVAEKKGSSSKMYLIYLGYVLIGLILVSLIALKVIRKNKRKEKKEIAKKGLQTDATKDKIISSTSSESKRGGNISEYSITSVESGMGSSSLVVLSSPVVNGLKFEDLLRSPAELIGRGRHGSLYKVTLNSGVTLAVKRIRDWDISRDDFKKRVHIIDQVKHPNVMPIIAYYCSSQEQLVVYEFQQNGSLFRLLHGSENGHLFDWGSRLSVTARIAEALAFMHEGLQGDGIAHGNLKSSNILLNNGMEPCISEYGLSVVNNQDSSFLAPNDSFQENTSSPVNNMSNAFKADVYGLGILLLELLTGKLVQNNGFDLGLWVNSAIREEWTVEVFDKTLIAEGASEERMVNLLQIALKCINSSPEERPSMREVSVIINSIKEYEEKSLSSEA</sequence>
<dbReference type="InterPro" id="IPR011009">
    <property type="entry name" value="Kinase-like_dom_sf"/>
</dbReference>
<protein>
    <submittedName>
        <fullName evidence="13">Inactive receptor kinase</fullName>
    </submittedName>
</protein>
<dbReference type="InterPro" id="IPR017441">
    <property type="entry name" value="Protein_kinase_ATP_BS"/>
</dbReference>
<keyword evidence="14" id="KW-1185">Reference proteome</keyword>
<dbReference type="PROSITE" id="PS50011">
    <property type="entry name" value="PROTEIN_KINASE_DOM"/>
    <property type="match status" value="1"/>
</dbReference>
<keyword evidence="13" id="KW-0418">Kinase</keyword>
<evidence type="ECO:0000256" key="3">
    <source>
        <dbReference type="ARBA" id="ARBA00022692"/>
    </source>
</evidence>
<dbReference type="Gene3D" id="3.80.10.10">
    <property type="entry name" value="Ribonuclease Inhibitor"/>
    <property type="match status" value="2"/>
</dbReference>
<evidence type="ECO:0000256" key="10">
    <source>
        <dbReference type="SAM" id="Phobius"/>
    </source>
</evidence>
<keyword evidence="8" id="KW-0325">Glycoprotein</keyword>
<evidence type="ECO:0000313" key="13">
    <source>
        <dbReference type="EMBL" id="KAL2465246.1"/>
    </source>
</evidence>
<evidence type="ECO:0000256" key="4">
    <source>
        <dbReference type="ARBA" id="ARBA00022729"/>
    </source>
</evidence>
<evidence type="ECO:0000256" key="2">
    <source>
        <dbReference type="ARBA" id="ARBA00022614"/>
    </source>
</evidence>